<accession>A0A834JPH6</accession>
<gene>
    <name evidence="2" type="ORF">HZH66_009706</name>
</gene>
<dbReference type="Proteomes" id="UP000614350">
    <property type="component" value="Unassembled WGS sequence"/>
</dbReference>
<reference evidence="2" key="1">
    <citation type="journal article" date="2020" name="G3 (Bethesda)">
        <title>High-Quality Assemblies for Three Invasive Social Wasps from the &lt;i&gt;Vespula&lt;/i&gt; Genus.</title>
        <authorList>
            <person name="Harrop T.W.R."/>
            <person name="Guhlin J."/>
            <person name="McLaughlin G.M."/>
            <person name="Permina E."/>
            <person name="Stockwell P."/>
            <person name="Gilligan J."/>
            <person name="Le Lec M.F."/>
            <person name="Gruber M.A.M."/>
            <person name="Quinn O."/>
            <person name="Lovegrove M."/>
            <person name="Duncan E.J."/>
            <person name="Remnant E.J."/>
            <person name="Van Eeckhoven J."/>
            <person name="Graham B."/>
            <person name="Knapp R.A."/>
            <person name="Langford K.W."/>
            <person name="Kronenberg Z."/>
            <person name="Press M.O."/>
            <person name="Eacker S.M."/>
            <person name="Wilson-Rankin E.E."/>
            <person name="Purcell J."/>
            <person name="Lester P.J."/>
            <person name="Dearden P.K."/>
        </authorList>
    </citation>
    <scope>NUCLEOTIDE SEQUENCE</scope>
    <source>
        <strain evidence="2">Marl-1</strain>
    </source>
</reference>
<evidence type="ECO:0000313" key="2">
    <source>
        <dbReference type="EMBL" id="KAF7391226.1"/>
    </source>
</evidence>
<feature type="region of interest" description="Disordered" evidence="1">
    <location>
        <begin position="1"/>
        <end position="26"/>
    </location>
</feature>
<protein>
    <submittedName>
        <fullName evidence="2">Uncharacterized protein</fullName>
    </submittedName>
</protein>
<evidence type="ECO:0000256" key="1">
    <source>
        <dbReference type="SAM" id="MobiDB-lite"/>
    </source>
</evidence>
<keyword evidence="3" id="KW-1185">Reference proteome</keyword>
<evidence type="ECO:0000313" key="3">
    <source>
        <dbReference type="Proteomes" id="UP000614350"/>
    </source>
</evidence>
<organism evidence="2 3">
    <name type="scientific">Vespula vulgaris</name>
    <name type="common">Yellow jacket</name>
    <name type="synonym">Wasp</name>
    <dbReference type="NCBI Taxonomy" id="7454"/>
    <lineage>
        <taxon>Eukaryota</taxon>
        <taxon>Metazoa</taxon>
        <taxon>Ecdysozoa</taxon>
        <taxon>Arthropoda</taxon>
        <taxon>Hexapoda</taxon>
        <taxon>Insecta</taxon>
        <taxon>Pterygota</taxon>
        <taxon>Neoptera</taxon>
        <taxon>Endopterygota</taxon>
        <taxon>Hymenoptera</taxon>
        <taxon>Apocrita</taxon>
        <taxon>Aculeata</taxon>
        <taxon>Vespoidea</taxon>
        <taxon>Vespidae</taxon>
        <taxon>Vespinae</taxon>
        <taxon>Vespula</taxon>
    </lineage>
</organism>
<dbReference type="EMBL" id="JACSEA010000010">
    <property type="protein sequence ID" value="KAF7391226.1"/>
    <property type="molecule type" value="Genomic_DNA"/>
</dbReference>
<name>A0A834JPH6_VESVU</name>
<sequence length="66" mass="6399">MSEIEAFEGVRPRATPSSHGKESSESSWFAATATAAAVAIAAAAVAAATTTTATATVAVATAATTE</sequence>
<dbReference type="AlphaFoldDB" id="A0A834JPH6"/>
<comment type="caution">
    <text evidence="2">The sequence shown here is derived from an EMBL/GenBank/DDBJ whole genome shotgun (WGS) entry which is preliminary data.</text>
</comment>
<proteinExistence type="predicted"/>